<dbReference type="AlphaFoldDB" id="A0A7N0U2H2"/>
<dbReference type="InterPro" id="IPR033121">
    <property type="entry name" value="PEPTIDASE_A1"/>
</dbReference>
<organism evidence="8 9">
    <name type="scientific">Kalanchoe fedtschenkoi</name>
    <name type="common">Lavender scallops</name>
    <name type="synonym">South American air plant</name>
    <dbReference type="NCBI Taxonomy" id="63787"/>
    <lineage>
        <taxon>Eukaryota</taxon>
        <taxon>Viridiplantae</taxon>
        <taxon>Streptophyta</taxon>
        <taxon>Embryophyta</taxon>
        <taxon>Tracheophyta</taxon>
        <taxon>Spermatophyta</taxon>
        <taxon>Magnoliopsida</taxon>
        <taxon>eudicotyledons</taxon>
        <taxon>Gunneridae</taxon>
        <taxon>Pentapetalae</taxon>
        <taxon>Saxifragales</taxon>
        <taxon>Crassulaceae</taxon>
        <taxon>Kalanchoe</taxon>
    </lineage>
</organism>
<dbReference type="GO" id="GO:0004190">
    <property type="term" value="F:aspartic-type endopeptidase activity"/>
    <property type="evidence" value="ECO:0007669"/>
    <property type="project" value="UniProtKB-KW"/>
</dbReference>
<evidence type="ECO:0000256" key="1">
    <source>
        <dbReference type="ARBA" id="ARBA00007447"/>
    </source>
</evidence>
<sequence length="497" mass="53900">MSVAMAVTAKAPATLFLVIFSQVVVWGSANMVLEVKHRFGGRGWPLRDLRAHDLRRHGRLLASAPPYAVDVNLGGNGNPVETGVYFGKIGIGTPPKDFFVQVDTGSDMLWVHCTGCSRCPTESKLGVQLTLYNPKASSTAEVVNCDSQFCINQFNEKLQSCKADKPCEYNILYADGSATTGFFVNDSVRFSQVTGDFQTGWASGSAVFGCGSRQSGGLSSSNGALDGIIGFGQANSSLISQLAASGKVKKIFGHCLDSIVGGGIFAIGEIVEPGVKPTPMMPNKMHYNVALESIEVGGKTLPLSLDEFNGQGQGGTIIDSGTTLAYLPDEIYTPLVNQIVAQQPDLRLQTIDEVFTCFKYKENLDDGFPIVTFKFNDSVSLTVYPHEYFFEVQDNIWCFGWLTHGSDSSENPIILLGDMALSNRLVVYDLENQTIGWTEYNCSGSIKVRDSSGVVRSVGAHDLYHSSASRSSDFNGKAYKLLLPVVALLHYCLFMKR</sequence>
<dbReference type="SUPFAM" id="SSF50630">
    <property type="entry name" value="Acid proteases"/>
    <property type="match status" value="1"/>
</dbReference>
<dbReference type="Proteomes" id="UP000594263">
    <property type="component" value="Unplaced"/>
</dbReference>
<feature type="active site" evidence="6">
    <location>
        <position position="103"/>
    </location>
</feature>
<dbReference type="GO" id="GO:0006508">
    <property type="term" value="P:proteolysis"/>
    <property type="evidence" value="ECO:0007669"/>
    <property type="project" value="UniProtKB-KW"/>
</dbReference>
<evidence type="ECO:0000256" key="2">
    <source>
        <dbReference type="ARBA" id="ARBA00022670"/>
    </source>
</evidence>
<keyword evidence="9" id="KW-1185">Reference proteome</keyword>
<evidence type="ECO:0000256" key="6">
    <source>
        <dbReference type="PIRSR" id="PIRSR601461-1"/>
    </source>
</evidence>
<dbReference type="PROSITE" id="PS51767">
    <property type="entry name" value="PEPTIDASE_A1"/>
    <property type="match status" value="1"/>
</dbReference>
<evidence type="ECO:0000313" key="8">
    <source>
        <dbReference type="EnsemblPlants" id="Kaladp0053s0014.1.v1.1"/>
    </source>
</evidence>
<dbReference type="PANTHER" id="PTHR13683">
    <property type="entry name" value="ASPARTYL PROTEASES"/>
    <property type="match status" value="1"/>
</dbReference>
<dbReference type="InterPro" id="IPR001461">
    <property type="entry name" value="Aspartic_peptidase_A1"/>
</dbReference>
<comment type="similarity">
    <text evidence="1">Belongs to the peptidase A1 family.</text>
</comment>
<dbReference type="InterPro" id="IPR021109">
    <property type="entry name" value="Peptidase_aspartic_dom_sf"/>
</dbReference>
<protein>
    <recommendedName>
        <fullName evidence="7">Peptidase A1 domain-containing protein</fullName>
    </recommendedName>
</protein>
<evidence type="ECO:0000313" key="9">
    <source>
        <dbReference type="Proteomes" id="UP000594263"/>
    </source>
</evidence>
<keyword evidence="5" id="KW-0325">Glycoprotein</keyword>
<evidence type="ECO:0000256" key="5">
    <source>
        <dbReference type="ARBA" id="ARBA00023180"/>
    </source>
</evidence>
<evidence type="ECO:0000256" key="3">
    <source>
        <dbReference type="ARBA" id="ARBA00022750"/>
    </source>
</evidence>
<proteinExistence type="inferred from homology"/>
<dbReference type="Pfam" id="PF14543">
    <property type="entry name" value="TAXi_N"/>
    <property type="match status" value="1"/>
</dbReference>
<evidence type="ECO:0000259" key="7">
    <source>
        <dbReference type="PROSITE" id="PS51767"/>
    </source>
</evidence>
<dbReference type="Gene3D" id="2.40.70.10">
    <property type="entry name" value="Acid Proteases"/>
    <property type="match status" value="2"/>
</dbReference>
<feature type="domain" description="Peptidase A1" evidence="7">
    <location>
        <begin position="85"/>
        <end position="438"/>
    </location>
</feature>
<dbReference type="EnsemblPlants" id="Kaladp0053s0014.1.v1.1">
    <property type="protein sequence ID" value="Kaladp0053s0014.1.v1.1"/>
    <property type="gene ID" value="Kaladp0053s0014.v1.1"/>
</dbReference>
<keyword evidence="2" id="KW-0645">Protease</keyword>
<dbReference type="InterPro" id="IPR034161">
    <property type="entry name" value="Pepsin-like_plant"/>
</dbReference>
<evidence type="ECO:0000256" key="4">
    <source>
        <dbReference type="ARBA" id="ARBA00022801"/>
    </source>
</evidence>
<keyword evidence="4" id="KW-0378">Hydrolase</keyword>
<dbReference type="Gramene" id="Kaladp0053s0014.1.v1.1">
    <property type="protein sequence ID" value="Kaladp0053s0014.1.v1.1"/>
    <property type="gene ID" value="Kaladp0053s0014.v1.1"/>
</dbReference>
<dbReference type="PANTHER" id="PTHR13683:SF768">
    <property type="entry name" value="EUKARYOTIC ASPARTYL PROTEASE FAMILY PROTEIN"/>
    <property type="match status" value="1"/>
</dbReference>
<feature type="active site" evidence="6">
    <location>
        <position position="319"/>
    </location>
</feature>
<reference evidence="8" key="1">
    <citation type="submission" date="2021-01" db="UniProtKB">
        <authorList>
            <consortium name="EnsemblPlants"/>
        </authorList>
    </citation>
    <scope>IDENTIFICATION</scope>
</reference>
<dbReference type="Pfam" id="PF14541">
    <property type="entry name" value="TAXi_C"/>
    <property type="match status" value="1"/>
</dbReference>
<dbReference type="CDD" id="cd05476">
    <property type="entry name" value="pepsin_A_like_plant"/>
    <property type="match status" value="1"/>
</dbReference>
<name>A0A7N0U2H2_KALFE</name>
<keyword evidence="3" id="KW-0064">Aspartyl protease</keyword>
<dbReference type="InterPro" id="IPR032799">
    <property type="entry name" value="TAXi_C"/>
</dbReference>
<dbReference type="OMA" id="QLHYNVI"/>
<dbReference type="InterPro" id="IPR032861">
    <property type="entry name" value="TAXi_N"/>
</dbReference>
<accession>A0A7N0U2H2</accession>
<dbReference type="PRINTS" id="PR00792">
    <property type="entry name" value="PEPSIN"/>
</dbReference>